<accession>A0ABV2APC8</accession>
<evidence type="ECO:0000313" key="3">
    <source>
        <dbReference type="Proteomes" id="UP001439008"/>
    </source>
</evidence>
<sequence>NIDPASLANPGTLEPTPPEPTPPEPTPSIPDTGSSTKAGDVCHKWDEVNNGTTEENCNSCIAGKSSYNWPCNKRGLCDCGLESSISCHAFDPDHTDGVFDGDCKVCEFPNPKYAATWPCIDTVCACSKK</sequence>
<feature type="compositionally biased region" description="Pro residues" evidence="1">
    <location>
        <begin position="15"/>
        <end position="28"/>
    </location>
</feature>
<comment type="caution">
    <text evidence="2">The sequence shown here is derived from an EMBL/GenBank/DDBJ whole genome shotgun (WGS) entry which is preliminary data.</text>
</comment>
<protein>
    <submittedName>
        <fullName evidence="2">Uncharacterized protein</fullName>
    </submittedName>
</protein>
<gene>
    <name evidence="2" type="ORF">MHBO_003055</name>
</gene>
<dbReference type="EMBL" id="JBDODL010001446">
    <property type="protein sequence ID" value="MES1921529.1"/>
    <property type="molecule type" value="Genomic_DNA"/>
</dbReference>
<dbReference type="Proteomes" id="UP001439008">
    <property type="component" value="Unassembled WGS sequence"/>
</dbReference>
<reference evidence="2 3" key="1">
    <citation type="journal article" date="2024" name="BMC Biol.">
        <title>Comparative genomics of Ascetosporea gives new insight into the evolutionary basis for animal parasitism in Rhizaria.</title>
        <authorList>
            <person name="Hiltunen Thoren M."/>
            <person name="Onut-Brannstrom I."/>
            <person name="Alfjorden A."/>
            <person name="Peckova H."/>
            <person name="Swords F."/>
            <person name="Hooper C."/>
            <person name="Holzer A.S."/>
            <person name="Bass D."/>
            <person name="Burki F."/>
        </authorList>
    </citation>
    <scope>NUCLEOTIDE SEQUENCE [LARGE SCALE GENOMIC DNA]</scope>
    <source>
        <strain evidence="2">20-A016</strain>
    </source>
</reference>
<name>A0ABV2APC8_9EUKA</name>
<keyword evidence="3" id="KW-1185">Reference proteome</keyword>
<evidence type="ECO:0000313" key="2">
    <source>
        <dbReference type="EMBL" id="MES1921529.1"/>
    </source>
</evidence>
<feature type="non-terminal residue" evidence="2">
    <location>
        <position position="1"/>
    </location>
</feature>
<feature type="region of interest" description="Disordered" evidence="1">
    <location>
        <begin position="1"/>
        <end position="39"/>
    </location>
</feature>
<proteinExistence type="predicted"/>
<organism evidence="2 3">
    <name type="scientific">Bonamia ostreae</name>
    <dbReference type="NCBI Taxonomy" id="126728"/>
    <lineage>
        <taxon>Eukaryota</taxon>
        <taxon>Sar</taxon>
        <taxon>Rhizaria</taxon>
        <taxon>Endomyxa</taxon>
        <taxon>Ascetosporea</taxon>
        <taxon>Haplosporida</taxon>
        <taxon>Bonamia</taxon>
    </lineage>
</organism>
<evidence type="ECO:0000256" key="1">
    <source>
        <dbReference type="SAM" id="MobiDB-lite"/>
    </source>
</evidence>